<protein>
    <submittedName>
        <fullName evidence="1">Uncharacterized protein</fullName>
    </submittedName>
</protein>
<sequence length="128" mass="14764">SNISNKRGKTITIDDIGLFDLIEFADGYYKNKKETLQHLRSLRNFIHEANIIKENDAHSALTKITDVLNLLFELPSEISIDMTCKVCGGKHRYRIDTAEYFIGNKKELQCTNPNIKTEDKRYVITLMP</sequence>
<reference evidence="1" key="1">
    <citation type="submission" date="2013-08" db="EMBL/GenBank/DDBJ databases">
        <authorList>
            <person name="Mendez C."/>
            <person name="Richter M."/>
            <person name="Ferrer M."/>
            <person name="Sanchez J."/>
        </authorList>
    </citation>
    <scope>NUCLEOTIDE SEQUENCE</scope>
</reference>
<reference evidence="1" key="2">
    <citation type="journal article" date="2014" name="ISME J.">
        <title>Microbial stratification in low pH oxic and suboxic macroscopic growths along an acid mine drainage.</title>
        <authorList>
            <person name="Mendez-Garcia C."/>
            <person name="Mesa V."/>
            <person name="Sprenger R.R."/>
            <person name="Richter M."/>
            <person name="Diez M.S."/>
            <person name="Solano J."/>
            <person name="Bargiela R."/>
            <person name="Golyshina O.V."/>
            <person name="Manteca A."/>
            <person name="Ramos J.L."/>
            <person name="Gallego J.R."/>
            <person name="Llorente I."/>
            <person name="Martins Dos Santos V.A."/>
            <person name="Jensen O.N."/>
            <person name="Pelaez A.I."/>
            <person name="Sanchez J."/>
            <person name="Ferrer M."/>
        </authorList>
    </citation>
    <scope>NUCLEOTIDE SEQUENCE</scope>
</reference>
<feature type="non-terminal residue" evidence="1">
    <location>
        <position position="1"/>
    </location>
</feature>
<organism evidence="1">
    <name type="scientific">mine drainage metagenome</name>
    <dbReference type="NCBI Taxonomy" id="410659"/>
    <lineage>
        <taxon>unclassified sequences</taxon>
        <taxon>metagenomes</taxon>
        <taxon>ecological metagenomes</taxon>
    </lineage>
</organism>
<dbReference type="AlphaFoldDB" id="T1CGM1"/>
<accession>T1CGM1</accession>
<evidence type="ECO:0000313" key="1">
    <source>
        <dbReference type="EMBL" id="EQD66240.1"/>
    </source>
</evidence>
<dbReference type="EMBL" id="AUZZ01000922">
    <property type="protein sequence ID" value="EQD66240.1"/>
    <property type="molecule type" value="Genomic_DNA"/>
</dbReference>
<comment type="caution">
    <text evidence="1">The sequence shown here is derived from an EMBL/GenBank/DDBJ whole genome shotgun (WGS) entry which is preliminary data.</text>
</comment>
<name>T1CGM1_9ZZZZ</name>
<gene>
    <name evidence="1" type="ORF">B2A_01236</name>
</gene>
<proteinExistence type="predicted"/>